<evidence type="ECO:0000313" key="2">
    <source>
        <dbReference type="Proteomes" id="UP000799444"/>
    </source>
</evidence>
<name>A0A9P4R7K5_9PLEO</name>
<accession>A0A9P4R7K5</accession>
<dbReference type="EMBL" id="ML996110">
    <property type="protein sequence ID" value="KAF2738293.1"/>
    <property type="molecule type" value="Genomic_DNA"/>
</dbReference>
<gene>
    <name evidence="1" type="ORF">EJ04DRAFT_509708</name>
</gene>
<protein>
    <submittedName>
        <fullName evidence="1">Uncharacterized protein</fullName>
    </submittedName>
</protein>
<organism evidence="1 2">
    <name type="scientific">Polyplosphaeria fusca</name>
    <dbReference type="NCBI Taxonomy" id="682080"/>
    <lineage>
        <taxon>Eukaryota</taxon>
        <taxon>Fungi</taxon>
        <taxon>Dikarya</taxon>
        <taxon>Ascomycota</taxon>
        <taxon>Pezizomycotina</taxon>
        <taxon>Dothideomycetes</taxon>
        <taxon>Pleosporomycetidae</taxon>
        <taxon>Pleosporales</taxon>
        <taxon>Tetraplosphaeriaceae</taxon>
        <taxon>Polyplosphaeria</taxon>
    </lineage>
</organism>
<comment type="caution">
    <text evidence="1">The sequence shown here is derived from an EMBL/GenBank/DDBJ whole genome shotgun (WGS) entry which is preliminary data.</text>
</comment>
<reference evidence="1" key="1">
    <citation type="journal article" date="2020" name="Stud. Mycol.">
        <title>101 Dothideomycetes genomes: a test case for predicting lifestyles and emergence of pathogens.</title>
        <authorList>
            <person name="Haridas S."/>
            <person name="Albert R."/>
            <person name="Binder M."/>
            <person name="Bloem J."/>
            <person name="Labutti K."/>
            <person name="Salamov A."/>
            <person name="Andreopoulos B."/>
            <person name="Baker S."/>
            <person name="Barry K."/>
            <person name="Bills G."/>
            <person name="Bluhm B."/>
            <person name="Cannon C."/>
            <person name="Castanera R."/>
            <person name="Culley D."/>
            <person name="Daum C."/>
            <person name="Ezra D."/>
            <person name="Gonzalez J."/>
            <person name="Henrissat B."/>
            <person name="Kuo A."/>
            <person name="Liang C."/>
            <person name="Lipzen A."/>
            <person name="Lutzoni F."/>
            <person name="Magnuson J."/>
            <person name="Mondo S."/>
            <person name="Nolan M."/>
            <person name="Ohm R."/>
            <person name="Pangilinan J."/>
            <person name="Park H.-J."/>
            <person name="Ramirez L."/>
            <person name="Alfaro M."/>
            <person name="Sun H."/>
            <person name="Tritt A."/>
            <person name="Yoshinaga Y."/>
            <person name="Zwiers L.-H."/>
            <person name="Turgeon B."/>
            <person name="Goodwin S."/>
            <person name="Spatafora J."/>
            <person name="Crous P."/>
            <person name="Grigoriev I."/>
        </authorList>
    </citation>
    <scope>NUCLEOTIDE SEQUENCE</scope>
    <source>
        <strain evidence="1">CBS 125425</strain>
    </source>
</reference>
<keyword evidence="2" id="KW-1185">Reference proteome</keyword>
<evidence type="ECO:0000313" key="1">
    <source>
        <dbReference type="EMBL" id="KAF2738293.1"/>
    </source>
</evidence>
<dbReference type="AlphaFoldDB" id="A0A9P4R7K5"/>
<dbReference type="Proteomes" id="UP000799444">
    <property type="component" value="Unassembled WGS sequence"/>
</dbReference>
<proteinExistence type="predicted"/>
<sequence length="102" mass="11541">MSRGAQKSRSAKILTVIAYLRTWQCGRANISERVGVFDSKWEPRRGQKHMNRWYVWESQNFCRTVFVPRTKALERTGKLGGQAQGGAPPRCGIEFAGDVAQI</sequence>